<feature type="compositionally biased region" description="Polar residues" evidence="2">
    <location>
        <begin position="108"/>
        <end position="120"/>
    </location>
</feature>
<dbReference type="PROSITE" id="PS50297">
    <property type="entry name" value="ANK_REP_REGION"/>
    <property type="match status" value="1"/>
</dbReference>
<dbReference type="SUPFAM" id="SSF48403">
    <property type="entry name" value="Ankyrin repeat"/>
    <property type="match status" value="1"/>
</dbReference>
<dbReference type="InterPro" id="IPR002110">
    <property type="entry name" value="Ankyrin_rpt"/>
</dbReference>
<comment type="caution">
    <text evidence="3">The sequence shown here is derived from an EMBL/GenBank/DDBJ whole genome shotgun (WGS) entry which is preliminary data.</text>
</comment>
<name>A0A8J4R5I2_9ROSI</name>
<proteinExistence type="predicted"/>
<reference evidence="3" key="1">
    <citation type="submission" date="2020-03" db="EMBL/GenBank/DDBJ databases">
        <title>Castanea mollissima Vanexum genome sequencing.</title>
        <authorList>
            <person name="Staton M."/>
        </authorList>
    </citation>
    <scope>NUCLEOTIDE SEQUENCE</scope>
    <source>
        <tissue evidence="3">Leaf</tissue>
    </source>
</reference>
<feature type="compositionally biased region" description="Basic residues" evidence="2">
    <location>
        <begin position="94"/>
        <end position="104"/>
    </location>
</feature>
<dbReference type="EMBL" id="JRKL02001382">
    <property type="protein sequence ID" value="KAF3964323.1"/>
    <property type="molecule type" value="Genomic_DNA"/>
</dbReference>
<sequence length="154" mass="17513">MHIQNHWPQQNSHIDENGNTPLHIAVYKNQPKAVRRLLLYSGVNIFAKNSEGKTAGDILAQQNQIENREIKLMLQRVGALRAPSLPKGLDWVGSRRRRRRRSQVRRSGTMNQGQACPQTCESSKERTFAAAWRGPLQHGEDSSTVDNLKELFAF</sequence>
<dbReference type="PROSITE" id="PS50088">
    <property type="entry name" value="ANK_REPEAT"/>
    <property type="match status" value="1"/>
</dbReference>
<dbReference type="InterPro" id="IPR036770">
    <property type="entry name" value="Ankyrin_rpt-contain_sf"/>
</dbReference>
<evidence type="ECO:0000256" key="2">
    <source>
        <dbReference type="SAM" id="MobiDB-lite"/>
    </source>
</evidence>
<protein>
    <submittedName>
        <fullName evidence="3">Uncharacterized protein</fullName>
    </submittedName>
</protein>
<dbReference type="SMART" id="SM00248">
    <property type="entry name" value="ANK"/>
    <property type="match status" value="1"/>
</dbReference>
<accession>A0A8J4R5I2</accession>
<dbReference type="Pfam" id="PF00023">
    <property type="entry name" value="Ank"/>
    <property type="match status" value="1"/>
</dbReference>
<gene>
    <name evidence="3" type="ORF">CMV_011375</name>
</gene>
<dbReference type="Proteomes" id="UP000737018">
    <property type="component" value="Unassembled WGS sequence"/>
</dbReference>
<keyword evidence="1" id="KW-0040">ANK repeat</keyword>
<dbReference type="AlphaFoldDB" id="A0A8J4R5I2"/>
<evidence type="ECO:0000256" key="1">
    <source>
        <dbReference type="PROSITE-ProRule" id="PRU00023"/>
    </source>
</evidence>
<evidence type="ECO:0000313" key="4">
    <source>
        <dbReference type="Proteomes" id="UP000737018"/>
    </source>
</evidence>
<feature type="region of interest" description="Disordered" evidence="2">
    <location>
        <begin position="92"/>
        <end position="120"/>
    </location>
</feature>
<organism evidence="3 4">
    <name type="scientific">Castanea mollissima</name>
    <name type="common">Chinese chestnut</name>
    <dbReference type="NCBI Taxonomy" id="60419"/>
    <lineage>
        <taxon>Eukaryota</taxon>
        <taxon>Viridiplantae</taxon>
        <taxon>Streptophyta</taxon>
        <taxon>Embryophyta</taxon>
        <taxon>Tracheophyta</taxon>
        <taxon>Spermatophyta</taxon>
        <taxon>Magnoliopsida</taxon>
        <taxon>eudicotyledons</taxon>
        <taxon>Gunneridae</taxon>
        <taxon>Pentapetalae</taxon>
        <taxon>rosids</taxon>
        <taxon>fabids</taxon>
        <taxon>Fagales</taxon>
        <taxon>Fagaceae</taxon>
        <taxon>Castanea</taxon>
    </lineage>
</organism>
<keyword evidence="4" id="KW-1185">Reference proteome</keyword>
<feature type="repeat" description="ANK" evidence="1">
    <location>
        <begin position="17"/>
        <end position="50"/>
    </location>
</feature>
<dbReference type="OrthoDB" id="341259at2759"/>
<dbReference type="Gene3D" id="1.25.40.20">
    <property type="entry name" value="Ankyrin repeat-containing domain"/>
    <property type="match status" value="1"/>
</dbReference>
<evidence type="ECO:0000313" key="3">
    <source>
        <dbReference type="EMBL" id="KAF3964323.1"/>
    </source>
</evidence>